<organism evidence="1 2">
    <name type="scientific">Deinococcus humi</name>
    <dbReference type="NCBI Taxonomy" id="662880"/>
    <lineage>
        <taxon>Bacteria</taxon>
        <taxon>Thermotogati</taxon>
        <taxon>Deinococcota</taxon>
        <taxon>Deinococci</taxon>
        <taxon>Deinococcales</taxon>
        <taxon>Deinococcaceae</taxon>
        <taxon>Deinococcus</taxon>
    </lineage>
</organism>
<dbReference type="PANTHER" id="PTHR21180">
    <property type="entry name" value="ENDONUCLEASE/EXONUCLEASE/PHOSPHATASE FAMILY DOMAIN-CONTAINING PROTEIN 1"/>
    <property type="match status" value="1"/>
</dbReference>
<gene>
    <name evidence="1" type="ORF">HNQ08_004619</name>
</gene>
<evidence type="ECO:0000313" key="1">
    <source>
        <dbReference type="EMBL" id="MBB5365498.1"/>
    </source>
</evidence>
<protein>
    <submittedName>
        <fullName evidence="1">Competence protein ComEA</fullName>
    </submittedName>
</protein>
<accession>A0A7W8JZ56</accession>
<dbReference type="InterPro" id="IPR010994">
    <property type="entry name" value="RuvA_2-like"/>
</dbReference>
<dbReference type="InterPro" id="IPR051675">
    <property type="entry name" value="Endo/Exo/Phosphatase_dom_1"/>
</dbReference>
<dbReference type="Pfam" id="PF12836">
    <property type="entry name" value="HHH_3"/>
    <property type="match status" value="1"/>
</dbReference>
<name>A0A7W8JZ56_9DEIO</name>
<reference evidence="1 2" key="1">
    <citation type="submission" date="2020-08" db="EMBL/GenBank/DDBJ databases">
        <title>Genomic Encyclopedia of Type Strains, Phase IV (KMG-IV): sequencing the most valuable type-strain genomes for metagenomic binning, comparative biology and taxonomic classification.</title>
        <authorList>
            <person name="Goeker M."/>
        </authorList>
    </citation>
    <scope>NUCLEOTIDE SEQUENCE [LARGE SCALE GENOMIC DNA]</scope>
    <source>
        <strain evidence="1 2">DSM 27939</strain>
    </source>
</reference>
<proteinExistence type="predicted"/>
<dbReference type="AlphaFoldDB" id="A0A7W8JZ56"/>
<dbReference type="GO" id="GO:0015628">
    <property type="term" value="P:protein secretion by the type II secretion system"/>
    <property type="evidence" value="ECO:0007669"/>
    <property type="project" value="TreeGrafter"/>
</dbReference>
<comment type="caution">
    <text evidence="1">The sequence shown here is derived from an EMBL/GenBank/DDBJ whole genome shotgun (WGS) entry which is preliminary data.</text>
</comment>
<dbReference type="PANTHER" id="PTHR21180:SF32">
    <property type="entry name" value="ENDONUCLEASE_EXONUCLEASE_PHOSPHATASE FAMILY DOMAIN-CONTAINING PROTEIN 1"/>
    <property type="match status" value="1"/>
</dbReference>
<dbReference type="Gene3D" id="1.10.150.320">
    <property type="entry name" value="Photosystem II 12 kDa extrinsic protein"/>
    <property type="match status" value="1"/>
</dbReference>
<dbReference type="GO" id="GO:0015627">
    <property type="term" value="C:type II protein secretion system complex"/>
    <property type="evidence" value="ECO:0007669"/>
    <property type="project" value="TreeGrafter"/>
</dbReference>
<sequence length="132" mass="13824">MASDRRGWNLGLGVGVLLVGVLALAPLVLPRPQVPTVTRVALPAPATPMANTLTTDREPPTYPTTASIQPLISGRVNLNTATQEQLEALPKVGPSMAAKIIAARPLRSQADLDAIKGMGEATLKVLIPLVSY</sequence>
<dbReference type="EMBL" id="JACHFL010000018">
    <property type="protein sequence ID" value="MBB5365498.1"/>
    <property type="molecule type" value="Genomic_DNA"/>
</dbReference>
<dbReference type="SUPFAM" id="SSF47781">
    <property type="entry name" value="RuvA domain 2-like"/>
    <property type="match status" value="1"/>
</dbReference>
<evidence type="ECO:0000313" key="2">
    <source>
        <dbReference type="Proteomes" id="UP000552709"/>
    </source>
</evidence>
<keyword evidence="2" id="KW-1185">Reference proteome</keyword>
<dbReference type="Proteomes" id="UP000552709">
    <property type="component" value="Unassembled WGS sequence"/>
</dbReference>
<dbReference type="RefSeq" id="WP_184137026.1">
    <property type="nucleotide sequence ID" value="NZ_JACHFL010000018.1"/>
</dbReference>